<protein>
    <recommendedName>
        <fullName evidence="8">Sodium/calcium exchanger membrane region domain-containing protein</fullName>
    </recommendedName>
</protein>
<feature type="transmembrane region" description="Helical" evidence="7">
    <location>
        <begin position="405"/>
        <end position="431"/>
    </location>
</feature>
<dbReference type="Gene3D" id="1.20.1420.30">
    <property type="entry name" value="NCX, central ion-binding region"/>
    <property type="match status" value="1"/>
</dbReference>
<evidence type="ECO:0000256" key="5">
    <source>
        <dbReference type="ARBA" id="ARBA00023136"/>
    </source>
</evidence>
<dbReference type="GO" id="GO:0016020">
    <property type="term" value="C:membrane"/>
    <property type="evidence" value="ECO:0007669"/>
    <property type="project" value="UniProtKB-SubCell"/>
</dbReference>
<dbReference type="InterPro" id="IPR044880">
    <property type="entry name" value="NCX_ion-bd_dom_sf"/>
</dbReference>
<feature type="domain" description="Sodium/calcium exchanger membrane region" evidence="8">
    <location>
        <begin position="388"/>
        <end position="539"/>
    </location>
</feature>
<keyword evidence="2" id="KW-0813">Transport</keyword>
<comment type="subcellular location">
    <subcellularLocation>
        <location evidence="1">Membrane</location>
        <topology evidence="1">Multi-pass membrane protein</topology>
    </subcellularLocation>
</comment>
<dbReference type="PANTHER" id="PTHR12266:SF0">
    <property type="entry name" value="MITOCHONDRIAL SODIUM_CALCIUM EXCHANGER PROTEIN"/>
    <property type="match status" value="1"/>
</dbReference>
<name>A0A7S4N156_9STRA</name>
<feature type="region of interest" description="Disordered" evidence="6">
    <location>
        <begin position="53"/>
        <end position="76"/>
    </location>
</feature>
<feature type="transmembrane region" description="Helical" evidence="7">
    <location>
        <begin position="522"/>
        <end position="543"/>
    </location>
</feature>
<dbReference type="PANTHER" id="PTHR12266">
    <property type="entry name" value="NA+/CA2+ K+ INDEPENDENT EXCHANGER"/>
    <property type="match status" value="1"/>
</dbReference>
<keyword evidence="3 7" id="KW-0812">Transmembrane</keyword>
<feature type="transmembrane region" description="Helical" evidence="7">
    <location>
        <begin position="496"/>
        <end position="515"/>
    </location>
</feature>
<evidence type="ECO:0000313" key="9">
    <source>
        <dbReference type="EMBL" id="CAE2258548.1"/>
    </source>
</evidence>
<feature type="transmembrane region" description="Helical" evidence="7">
    <location>
        <begin position="380"/>
        <end position="399"/>
    </location>
</feature>
<dbReference type="AlphaFoldDB" id="A0A7S4N156"/>
<feature type="compositionally biased region" description="Acidic residues" evidence="6">
    <location>
        <begin position="53"/>
        <end position="64"/>
    </location>
</feature>
<dbReference type="EMBL" id="HBKQ01036958">
    <property type="protein sequence ID" value="CAE2258548.1"/>
    <property type="molecule type" value="Transcribed_RNA"/>
</dbReference>
<evidence type="ECO:0000256" key="2">
    <source>
        <dbReference type="ARBA" id="ARBA00022448"/>
    </source>
</evidence>
<keyword evidence="4 7" id="KW-1133">Transmembrane helix</keyword>
<proteinExistence type="predicted"/>
<evidence type="ECO:0000256" key="7">
    <source>
        <dbReference type="SAM" id="Phobius"/>
    </source>
</evidence>
<accession>A0A7S4N156</accession>
<evidence type="ECO:0000256" key="6">
    <source>
        <dbReference type="SAM" id="MobiDB-lite"/>
    </source>
</evidence>
<evidence type="ECO:0000256" key="3">
    <source>
        <dbReference type="ARBA" id="ARBA00022692"/>
    </source>
</evidence>
<sequence length="550" mass="59151">MYAAFVTIVLIADIYHRAVVLPRLAAMDERRERERQEAEGHRAQEVMGEAVDEAATEQAMESEPEAPPLAAAPAAGTGTLDSAFAREESNREVGTELRLEVPATPSAERRSGGARAASVRIDSTFGSFDNDAAETVPIRNRALNRVLMALSNYDRYEERGTTAADPLHAAEGWGVDAETLEAGAGERPLVLHGRDGLLNRHQHHHANEGDVGADAYSGGPLGTDNQLCNSPYSAMVDQIEGLDEICAEDGSLGFGAHNWRGAWYDGLEELRVHRREVWDDIMHNEENSKLDKFLLICELPFTIMRKLSVPIPCEGYYCRALVALSLAVSPLWIGTYLLVQYEINLFWAGGFPYVPVLVLVFGLFGALIMRYAPGGDSNMALFVSGPIAFYGFIVAATWIDAIADQLVGLLGFLGVILRIPGSIMGLTVLAWGNSMGDLSANMTMARKGLANMAITACFAGPVFNILIGLGGGFMTLKGVTGEAVKEVKMTPSIEAGFFFLLCNCVLLLVSGVAINKGRVPSGYGYAALALYLVYVVASLVLQFSGFGGDG</sequence>
<reference evidence="9" key="1">
    <citation type="submission" date="2021-01" db="EMBL/GenBank/DDBJ databases">
        <authorList>
            <person name="Corre E."/>
            <person name="Pelletier E."/>
            <person name="Niang G."/>
            <person name="Scheremetjew M."/>
            <person name="Finn R."/>
            <person name="Kale V."/>
            <person name="Holt S."/>
            <person name="Cochrane G."/>
            <person name="Meng A."/>
            <person name="Brown T."/>
            <person name="Cohen L."/>
        </authorList>
    </citation>
    <scope>NUCLEOTIDE SEQUENCE</scope>
    <source>
        <strain evidence="9">Isolate 1302-5</strain>
    </source>
</reference>
<feature type="transmembrane region" description="Helical" evidence="7">
    <location>
        <begin position="345"/>
        <end position="368"/>
    </location>
</feature>
<dbReference type="InterPro" id="IPR051359">
    <property type="entry name" value="CaCA_antiporter"/>
</dbReference>
<keyword evidence="5 7" id="KW-0472">Membrane</keyword>
<dbReference type="GO" id="GO:0008324">
    <property type="term" value="F:monoatomic cation transmembrane transporter activity"/>
    <property type="evidence" value="ECO:0007669"/>
    <property type="project" value="TreeGrafter"/>
</dbReference>
<feature type="transmembrane region" description="Helical" evidence="7">
    <location>
        <begin position="452"/>
        <end position="476"/>
    </location>
</feature>
<evidence type="ECO:0000256" key="4">
    <source>
        <dbReference type="ARBA" id="ARBA00022989"/>
    </source>
</evidence>
<dbReference type="Pfam" id="PF01699">
    <property type="entry name" value="Na_Ca_ex"/>
    <property type="match status" value="1"/>
</dbReference>
<organism evidence="9">
    <name type="scientific">Odontella aurita</name>
    <dbReference type="NCBI Taxonomy" id="265563"/>
    <lineage>
        <taxon>Eukaryota</taxon>
        <taxon>Sar</taxon>
        <taxon>Stramenopiles</taxon>
        <taxon>Ochrophyta</taxon>
        <taxon>Bacillariophyta</taxon>
        <taxon>Mediophyceae</taxon>
        <taxon>Biddulphiophycidae</taxon>
        <taxon>Eupodiscales</taxon>
        <taxon>Odontellaceae</taxon>
        <taxon>Odontella</taxon>
    </lineage>
</organism>
<evidence type="ECO:0000256" key="1">
    <source>
        <dbReference type="ARBA" id="ARBA00004141"/>
    </source>
</evidence>
<evidence type="ECO:0000259" key="8">
    <source>
        <dbReference type="Pfam" id="PF01699"/>
    </source>
</evidence>
<dbReference type="InterPro" id="IPR004837">
    <property type="entry name" value="NaCa_Exmemb"/>
</dbReference>
<gene>
    <name evidence="9" type="ORF">OAUR00152_LOCUS25486</name>
</gene>